<dbReference type="Proteomes" id="UP001432322">
    <property type="component" value="Unassembled WGS sequence"/>
</dbReference>
<keyword evidence="4 6" id="KW-0472">Membrane</keyword>
<protein>
    <submittedName>
        <fullName evidence="7">Uncharacterized protein</fullName>
    </submittedName>
</protein>
<comment type="caution">
    <text evidence="7">The sequence shown here is derived from an EMBL/GenBank/DDBJ whole genome shotgun (WGS) entry which is preliminary data.</text>
</comment>
<evidence type="ECO:0000313" key="7">
    <source>
        <dbReference type="EMBL" id="GMT14748.1"/>
    </source>
</evidence>
<feature type="compositionally biased region" description="Basic and acidic residues" evidence="5">
    <location>
        <begin position="226"/>
        <end position="243"/>
    </location>
</feature>
<gene>
    <name evidence="7" type="ORF">PFISCL1PPCAC_6045</name>
</gene>
<comment type="subcellular location">
    <subcellularLocation>
        <location evidence="1">Membrane</location>
        <topology evidence="1">Multi-pass membrane protein</topology>
    </subcellularLocation>
</comment>
<feature type="transmembrane region" description="Helical" evidence="6">
    <location>
        <begin position="187"/>
        <end position="204"/>
    </location>
</feature>
<dbReference type="Pfam" id="PF10507">
    <property type="entry name" value="TMEM65"/>
    <property type="match status" value="1"/>
</dbReference>
<sequence>NINLLFLSKVMKDAKKVTSNDMFDHIRNRRLFSRKVLPLGIRGDAEAKIVVDSLVPHERRFIYEQLRRRMVDQYTESTDRVSKVTVPNEDLVSLWYVYFIPSFTIGCVSTAILIFAGEGIDRTVGHLLGLSILGSAAFGNVLSNVTNILMPKYMESMIAFIGIKRPMLSIDQWQCGGTVLIVNLAKVMGVVIGCLCGMFPLALIDSPHRWDIEHDDVGGANEELEYDMRSVNDPHEPSRRKDDESDSTVHGVSA</sequence>
<evidence type="ECO:0000256" key="3">
    <source>
        <dbReference type="ARBA" id="ARBA00022989"/>
    </source>
</evidence>
<dbReference type="EMBL" id="BTSY01000002">
    <property type="protein sequence ID" value="GMT14748.1"/>
    <property type="molecule type" value="Genomic_DNA"/>
</dbReference>
<feature type="transmembrane region" description="Helical" evidence="6">
    <location>
        <begin position="127"/>
        <end position="150"/>
    </location>
</feature>
<organism evidence="7 8">
    <name type="scientific">Pristionchus fissidentatus</name>
    <dbReference type="NCBI Taxonomy" id="1538716"/>
    <lineage>
        <taxon>Eukaryota</taxon>
        <taxon>Metazoa</taxon>
        <taxon>Ecdysozoa</taxon>
        <taxon>Nematoda</taxon>
        <taxon>Chromadorea</taxon>
        <taxon>Rhabditida</taxon>
        <taxon>Rhabditina</taxon>
        <taxon>Diplogasteromorpha</taxon>
        <taxon>Diplogasteroidea</taxon>
        <taxon>Neodiplogasteridae</taxon>
        <taxon>Pristionchus</taxon>
    </lineage>
</organism>
<dbReference type="AlphaFoldDB" id="A0AAV5V6I7"/>
<keyword evidence="3 6" id="KW-1133">Transmembrane helix</keyword>
<proteinExistence type="predicted"/>
<dbReference type="PANTHER" id="PTHR21706">
    <property type="entry name" value="TRANSMEMBRANE PROTEIN 65"/>
    <property type="match status" value="1"/>
</dbReference>
<feature type="non-terminal residue" evidence="7">
    <location>
        <position position="1"/>
    </location>
</feature>
<dbReference type="GO" id="GO:0005739">
    <property type="term" value="C:mitochondrion"/>
    <property type="evidence" value="ECO:0007669"/>
    <property type="project" value="TreeGrafter"/>
</dbReference>
<dbReference type="PANTHER" id="PTHR21706:SF15">
    <property type="entry name" value="TRANSMEMBRANE PROTEIN 65"/>
    <property type="match status" value="1"/>
</dbReference>
<evidence type="ECO:0000256" key="2">
    <source>
        <dbReference type="ARBA" id="ARBA00022692"/>
    </source>
</evidence>
<evidence type="ECO:0000256" key="5">
    <source>
        <dbReference type="SAM" id="MobiDB-lite"/>
    </source>
</evidence>
<keyword evidence="2 6" id="KW-0812">Transmembrane</keyword>
<reference evidence="7" key="1">
    <citation type="submission" date="2023-10" db="EMBL/GenBank/DDBJ databases">
        <title>Genome assembly of Pristionchus species.</title>
        <authorList>
            <person name="Yoshida K."/>
            <person name="Sommer R.J."/>
        </authorList>
    </citation>
    <scope>NUCLEOTIDE SEQUENCE</scope>
    <source>
        <strain evidence="7">RS5133</strain>
    </source>
</reference>
<evidence type="ECO:0000256" key="4">
    <source>
        <dbReference type="ARBA" id="ARBA00023136"/>
    </source>
</evidence>
<feature type="transmembrane region" description="Helical" evidence="6">
    <location>
        <begin position="95"/>
        <end position="115"/>
    </location>
</feature>
<name>A0AAV5V6I7_9BILA</name>
<dbReference type="GO" id="GO:0016020">
    <property type="term" value="C:membrane"/>
    <property type="evidence" value="ECO:0007669"/>
    <property type="project" value="UniProtKB-SubCell"/>
</dbReference>
<feature type="region of interest" description="Disordered" evidence="5">
    <location>
        <begin position="223"/>
        <end position="254"/>
    </location>
</feature>
<evidence type="ECO:0000313" key="8">
    <source>
        <dbReference type="Proteomes" id="UP001432322"/>
    </source>
</evidence>
<accession>A0AAV5V6I7</accession>
<keyword evidence="8" id="KW-1185">Reference proteome</keyword>
<dbReference type="InterPro" id="IPR019537">
    <property type="entry name" value="TMEM65"/>
</dbReference>
<evidence type="ECO:0000256" key="1">
    <source>
        <dbReference type="ARBA" id="ARBA00004141"/>
    </source>
</evidence>
<evidence type="ECO:0000256" key="6">
    <source>
        <dbReference type="SAM" id="Phobius"/>
    </source>
</evidence>